<proteinExistence type="inferred from homology"/>
<dbReference type="InterPro" id="IPR001959">
    <property type="entry name" value="Transposase"/>
</dbReference>
<dbReference type="GO" id="GO:0046872">
    <property type="term" value="F:metal ion binding"/>
    <property type="evidence" value="ECO:0007669"/>
    <property type="project" value="UniProtKB-KW"/>
</dbReference>
<evidence type="ECO:0000256" key="3">
    <source>
        <dbReference type="ARBA" id="ARBA00022723"/>
    </source>
</evidence>
<dbReference type="AlphaFoldDB" id="A0A7C3KH01"/>
<keyword evidence="4" id="KW-0862">Zinc</keyword>
<accession>A0A7C3KH01</accession>
<feature type="domain" description="Transposase putative helix-turn-helix" evidence="10">
    <location>
        <begin position="1"/>
        <end position="46"/>
    </location>
</feature>
<evidence type="ECO:0000259" key="9">
    <source>
        <dbReference type="Pfam" id="PF07282"/>
    </source>
</evidence>
<dbReference type="InterPro" id="IPR021027">
    <property type="entry name" value="Transposase_put_HTH"/>
</dbReference>
<evidence type="ECO:0000256" key="4">
    <source>
        <dbReference type="ARBA" id="ARBA00022833"/>
    </source>
</evidence>
<keyword evidence="6" id="KW-0233">DNA recombination</keyword>
<feature type="domain" description="Probable transposase IS891/IS1136/IS1341" evidence="8">
    <location>
        <begin position="182"/>
        <end position="294"/>
    </location>
</feature>
<dbReference type="GO" id="GO:0032196">
    <property type="term" value="P:transposition"/>
    <property type="evidence" value="ECO:0007669"/>
    <property type="project" value="UniProtKB-KW"/>
</dbReference>
<keyword evidence="5" id="KW-0238">DNA-binding</keyword>
<dbReference type="EMBL" id="DSRU01000271">
    <property type="protein sequence ID" value="HFM99731.1"/>
    <property type="molecule type" value="Genomic_DNA"/>
</dbReference>
<keyword evidence="2" id="KW-0815">Transposition</keyword>
<evidence type="ECO:0000256" key="5">
    <source>
        <dbReference type="ARBA" id="ARBA00023125"/>
    </source>
</evidence>
<dbReference type="InterPro" id="IPR010095">
    <property type="entry name" value="Cas12f1-like_TNB"/>
</dbReference>
<gene>
    <name evidence="11" type="ORF">ENR64_18650</name>
</gene>
<evidence type="ECO:0000259" key="8">
    <source>
        <dbReference type="Pfam" id="PF01385"/>
    </source>
</evidence>
<comment type="similarity">
    <text evidence="1">In the C-terminal section; belongs to the transposase 35 family.</text>
</comment>
<name>A0A7C3KH01_9CYAN</name>
<sequence>MLTLTYRYRIYPDLQQELQMLEWLETCRKVYNYAVRERKDWMNSRKCSVNACSLRSEYIIPADTPYPDYYRQKKALTEAKKTNPGLKVVHSQVLQDVIGRVDAAFAAMKQRGHGFPRFKKFGQFKSFLFPQIDSNAMNGNEIKLPKLGRVVINLHRPIPNGFKLKTARIVRKAAGWYVSIAVQMDVSVPASVPHGHAVGIDVGLEYFLSTSDGEQVKRPRFFNQLQRKLELLQRRLKNKQKGSSNRRKLNQKIGRLHEQIAECRRDFHFQLAHHLCDNAGMIFVEDLDFRIMAKGMLGKHTLDAGLGQFVNQILPWVCWKRDVYYGKVDPNGTSQECPDCGAIVKKDLSVRVHHCSECRSTKPRDIASGQVIRNRGLSAVGLTVDEIACGRDLSGALPRQDRVKQESLRSDLEKPALYA</sequence>
<dbReference type="GO" id="GO:0006310">
    <property type="term" value="P:DNA recombination"/>
    <property type="evidence" value="ECO:0007669"/>
    <property type="project" value="UniProtKB-KW"/>
</dbReference>
<organism evidence="11">
    <name type="scientific">Oscillatoriales cyanobacterium SpSt-418</name>
    <dbReference type="NCBI Taxonomy" id="2282169"/>
    <lineage>
        <taxon>Bacteria</taxon>
        <taxon>Bacillati</taxon>
        <taxon>Cyanobacteriota</taxon>
        <taxon>Cyanophyceae</taxon>
        <taxon>Oscillatoriophycideae</taxon>
        <taxon>Oscillatoriales</taxon>
    </lineage>
</organism>
<protein>
    <submittedName>
        <fullName evidence="11">Transposase</fullName>
    </submittedName>
</protein>
<comment type="caution">
    <text evidence="11">The sequence shown here is derived from an EMBL/GenBank/DDBJ whole genome shotgun (WGS) entry which is preliminary data.</text>
</comment>
<dbReference type="Pfam" id="PF07282">
    <property type="entry name" value="Cas12f1-like_TNB"/>
    <property type="match status" value="1"/>
</dbReference>
<feature type="coiled-coil region" evidence="7">
    <location>
        <begin position="222"/>
        <end position="266"/>
    </location>
</feature>
<keyword evidence="3" id="KW-0479">Metal-binding</keyword>
<evidence type="ECO:0000313" key="11">
    <source>
        <dbReference type="EMBL" id="HFM99731.1"/>
    </source>
</evidence>
<evidence type="ECO:0000256" key="1">
    <source>
        <dbReference type="ARBA" id="ARBA00008761"/>
    </source>
</evidence>
<evidence type="ECO:0000259" key="10">
    <source>
        <dbReference type="Pfam" id="PF12323"/>
    </source>
</evidence>
<feature type="domain" description="Cas12f1-like TNB" evidence="9">
    <location>
        <begin position="312"/>
        <end position="368"/>
    </location>
</feature>
<evidence type="ECO:0000256" key="6">
    <source>
        <dbReference type="ARBA" id="ARBA00023172"/>
    </source>
</evidence>
<dbReference type="GO" id="GO:0003677">
    <property type="term" value="F:DNA binding"/>
    <property type="evidence" value="ECO:0007669"/>
    <property type="project" value="UniProtKB-KW"/>
</dbReference>
<dbReference type="Pfam" id="PF01385">
    <property type="entry name" value="OrfB_IS605"/>
    <property type="match status" value="1"/>
</dbReference>
<dbReference type="NCBIfam" id="NF040570">
    <property type="entry name" value="guided_TnpB"/>
    <property type="match status" value="1"/>
</dbReference>
<evidence type="ECO:0000256" key="2">
    <source>
        <dbReference type="ARBA" id="ARBA00022578"/>
    </source>
</evidence>
<keyword evidence="7" id="KW-0175">Coiled coil</keyword>
<evidence type="ECO:0000256" key="7">
    <source>
        <dbReference type="SAM" id="Coils"/>
    </source>
</evidence>
<dbReference type="Pfam" id="PF12323">
    <property type="entry name" value="HTH_OrfB_IS605"/>
    <property type="match status" value="1"/>
</dbReference>
<reference evidence="11" key="1">
    <citation type="journal article" date="2020" name="mSystems">
        <title>Genome- and Community-Level Interaction Insights into Carbon Utilization and Element Cycling Functions of Hydrothermarchaeota in Hydrothermal Sediment.</title>
        <authorList>
            <person name="Zhou Z."/>
            <person name="Liu Y."/>
            <person name="Xu W."/>
            <person name="Pan J."/>
            <person name="Luo Z.H."/>
            <person name="Li M."/>
        </authorList>
    </citation>
    <scope>NUCLEOTIDE SEQUENCE [LARGE SCALE GENOMIC DNA]</scope>
    <source>
        <strain evidence="11">SpSt-418</strain>
    </source>
</reference>